<evidence type="ECO:0008006" key="10">
    <source>
        <dbReference type="Google" id="ProtNLM"/>
    </source>
</evidence>
<keyword evidence="6" id="KW-0325">Glycoprotein</keyword>
<evidence type="ECO:0000256" key="1">
    <source>
        <dbReference type="ARBA" id="ARBA00004370"/>
    </source>
</evidence>
<dbReference type="Pfam" id="PF01130">
    <property type="entry name" value="CD36"/>
    <property type="match status" value="1"/>
</dbReference>
<feature type="transmembrane region" description="Helical" evidence="7">
    <location>
        <begin position="7"/>
        <end position="31"/>
    </location>
</feature>
<evidence type="ECO:0000256" key="7">
    <source>
        <dbReference type="SAM" id="Phobius"/>
    </source>
</evidence>
<keyword evidence="5 7" id="KW-0472">Membrane</keyword>
<evidence type="ECO:0000313" key="9">
    <source>
        <dbReference type="Proteomes" id="UP001557470"/>
    </source>
</evidence>
<accession>A0ABD0W8R3</accession>
<evidence type="ECO:0000313" key="8">
    <source>
        <dbReference type="EMBL" id="KAL0965973.1"/>
    </source>
</evidence>
<evidence type="ECO:0000256" key="5">
    <source>
        <dbReference type="ARBA" id="ARBA00023136"/>
    </source>
</evidence>
<dbReference type="EMBL" id="JAGEUA010000009">
    <property type="protein sequence ID" value="KAL0965973.1"/>
    <property type="molecule type" value="Genomic_DNA"/>
</dbReference>
<dbReference type="Proteomes" id="UP001557470">
    <property type="component" value="Unassembled WGS sequence"/>
</dbReference>
<keyword evidence="9" id="KW-1185">Reference proteome</keyword>
<comment type="caution">
    <text evidence="8">The sequence shown here is derived from an EMBL/GenBank/DDBJ whole genome shotgun (WGS) entry which is preliminary data.</text>
</comment>
<dbReference type="PRINTS" id="PR01611">
    <property type="entry name" value="LIMPII"/>
</dbReference>
<dbReference type="InterPro" id="IPR005429">
    <property type="entry name" value="LimpII"/>
</dbReference>
<dbReference type="PANTHER" id="PTHR11923:SF112">
    <property type="entry name" value="LYSOSOME MEMBRANE PROTEIN 2"/>
    <property type="match status" value="1"/>
</dbReference>
<keyword evidence="3 7" id="KW-0812">Transmembrane</keyword>
<keyword evidence="4 7" id="KW-1133">Transmembrane helix</keyword>
<protein>
    <recommendedName>
        <fullName evidence="10">Scavenger receptor class B member 2</fullName>
    </recommendedName>
</protein>
<proteinExistence type="inferred from homology"/>
<comment type="similarity">
    <text evidence="2">Belongs to the CD36 family.</text>
</comment>
<name>A0ABD0W8R3_UMBPY</name>
<dbReference type="PANTHER" id="PTHR11923">
    <property type="entry name" value="SCAVENGER RECEPTOR CLASS B TYPE-1 SR-B1"/>
    <property type="match status" value="1"/>
</dbReference>
<sequence>MSVKSCCIYSTGVISILTLIAGIVMVLLQVFQNVLYAKIKEEIVLRNGTSAFDVWENPPAPVFMQFYFFNVTNPSEILKGERPAVIEVGPYTYREFRPMERVHFLENGTKVSAVNTKTYLFQPHMSIGSQDDLIRTVNIPAMTVMEKFKDSSVIANVISAYMKSVNENLFTTRSVRNLLWGYEDGLLKALKVFNPTLDDVFGLFYKQNASDDGEYVFLTGQLDYHNYALIDQWKGRSSLDWWTTDECNMINGTNGASFHPIITKNETLYMFNSDLCRLV</sequence>
<reference evidence="8 9" key="1">
    <citation type="submission" date="2024-06" db="EMBL/GenBank/DDBJ databases">
        <authorList>
            <person name="Pan Q."/>
            <person name="Wen M."/>
            <person name="Jouanno E."/>
            <person name="Zahm M."/>
            <person name="Klopp C."/>
            <person name="Cabau C."/>
            <person name="Louis A."/>
            <person name="Berthelot C."/>
            <person name="Parey E."/>
            <person name="Roest Crollius H."/>
            <person name="Montfort J."/>
            <person name="Robinson-Rechavi M."/>
            <person name="Bouchez O."/>
            <person name="Lampietro C."/>
            <person name="Lopez Roques C."/>
            <person name="Donnadieu C."/>
            <person name="Postlethwait J."/>
            <person name="Bobe J."/>
            <person name="Verreycken H."/>
            <person name="Guiguen Y."/>
        </authorList>
    </citation>
    <scope>NUCLEOTIDE SEQUENCE [LARGE SCALE GENOMIC DNA]</scope>
    <source>
        <strain evidence="8">Up_M1</strain>
        <tissue evidence="8">Testis</tissue>
    </source>
</reference>
<dbReference type="PRINTS" id="PR01609">
    <property type="entry name" value="CD36FAMILY"/>
</dbReference>
<evidence type="ECO:0000256" key="4">
    <source>
        <dbReference type="ARBA" id="ARBA00022989"/>
    </source>
</evidence>
<gene>
    <name evidence="8" type="ORF">UPYG_G00288920</name>
</gene>
<evidence type="ECO:0000256" key="3">
    <source>
        <dbReference type="ARBA" id="ARBA00022692"/>
    </source>
</evidence>
<dbReference type="AlphaFoldDB" id="A0ABD0W8R3"/>
<evidence type="ECO:0000256" key="6">
    <source>
        <dbReference type="ARBA" id="ARBA00023180"/>
    </source>
</evidence>
<dbReference type="GO" id="GO:0016020">
    <property type="term" value="C:membrane"/>
    <property type="evidence" value="ECO:0007669"/>
    <property type="project" value="UniProtKB-SubCell"/>
</dbReference>
<evidence type="ECO:0000256" key="2">
    <source>
        <dbReference type="ARBA" id="ARBA00010532"/>
    </source>
</evidence>
<comment type="subcellular location">
    <subcellularLocation>
        <location evidence="1">Membrane</location>
    </subcellularLocation>
</comment>
<dbReference type="InterPro" id="IPR002159">
    <property type="entry name" value="CD36_fam"/>
</dbReference>
<organism evidence="8 9">
    <name type="scientific">Umbra pygmaea</name>
    <name type="common">Eastern mudminnow</name>
    <dbReference type="NCBI Taxonomy" id="75934"/>
    <lineage>
        <taxon>Eukaryota</taxon>
        <taxon>Metazoa</taxon>
        <taxon>Chordata</taxon>
        <taxon>Craniata</taxon>
        <taxon>Vertebrata</taxon>
        <taxon>Euteleostomi</taxon>
        <taxon>Actinopterygii</taxon>
        <taxon>Neopterygii</taxon>
        <taxon>Teleostei</taxon>
        <taxon>Protacanthopterygii</taxon>
        <taxon>Esociformes</taxon>
        <taxon>Umbridae</taxon>
        <taxon>Umbra</taxon>
    </lineage>
</organism>